<dbReference type="GO" id="GO:0005886">
    <property type="term" value="C:plasma membrane"/>
    <property type="evidence" value="ECO:0007669"/>
    <property type="project" value="TreeGrafter"/>
</dbReference>
<dbReference type="PANTHER" id="PTHR43272">
    <property type="entry name" value="LONG-CHAIN-FATTY-ACID--COA LIGASE"/>
    <property type="match status" value="1"/>
</dbReference>
<proteinExistence type="inferred from homology"/>
<protein>
    <recommendedName>
        <fullName evidence="6">long-chain-fatty-acid--CoA ligase</fullName>
        <ecNumber evidence="6">6.2.1.3</ecNumber>
    </recommendedName>
</protein>
<name>A0A8S9Y0E7_APOLU</name>
<keyword evidence="3" id="KW-0547">Nucleotide-binding</keyword>
<organism evidence="8 9">
    <name type="scientific">Apolygus lucorum</name>
    <name type="common">Small green plant bug</name>
    <name type="synonym">Lygocoris lucorum</name>
    <dbReference type="NCBI Taxonomy" id="248454"/>
    <lineage>
        <taxon>Eukaryota</taxon>
        <taxon>Metazoa</taxon>
        <taxon>Ecdysozoa</taxon>
        <taxon>Arthropoda</taxon>
        <taxon>Hexapoda</taxon>
        <taxon>Insecta</taxon>
        <taxon>Pterygota</taxon>
        <taxon>Neoptera</taxon>
        <taxon>Paraneoptera</taxon>
        <taxon>Hemiptera</taxon>
        <taxon>Heteroptera</taxon>
        <taxon>Panheteroptera</taxon>
        <taxon>Cimicomorpha</taxon>
        <taxon>Miridae</taxon>
        <taxon>Mirini</taxon>
        <taxon>Apolygus</taxon>
    </lineage>
</organism>
<feature type="domain" description="AMP-dependent synthetase/ligase" evidence="7">
    <location>
        <begin position="179"/>
        <end position="235"/>
    </location>
</feature>
<dbReference type="GO" id="GO:0090433">
    <property type="term" value="F:palmitoyl-CoA ligase activity"/>
    <property type="evidence" value="ECO:0007669"/>
    <property type="project" value="TreeGrafter"/>
</dbReference>
<dbReference type="GO" id="GO:0035336">
    <property type="term" value="P:long-chain fatty-acyl-CoA metabolic process"/>
    <property type="evidence" value="ECO:0007669"/>
    <property type="project" value="TreeGrafter"/>
</dbReference>
<dbReference type="Pfam" id="PF00501">
    <property type="entry name" value="AMP-binding"/>
    <property type="match status" value="1"/>
</dbReference>
<dbReference type="GO" id="GO:0005783">
    <property type="term" value="C:endoplasmic reticulum"/>
    <property type="evidence" value="ECO:0007669"/>
    <property type="project" value="TreeGrafter"/>
</dbReference>
<feature type="non-terminal residue" evidence="8">
    <location>
        <position position="237"/>
    </location>
</feature>
<keyword evidence="5" id="KW-0067">ATP-binding</keyword>
<evidence type="ECO:0000256" key="3">
    <source>
        <dbReference type="ARBA" id="ARBA00022741"/>
    </source>
</evidence>
<dbReference type="GO" id="GO:0005524">
    <property type="term" value="F:ATP binding"/>
    <property type="evidence" value="ECO:0007669"/>
    <property type="project" value="UniProtKB-KW"/>
</dbReference>
<evidence type="ECO:0000259" key="7">
    <source>
        <dbReference type="Pfam" id="PF00501"/>
    </source>
</evidence>
<keyword evidence="2" id="KW-0436">Ligase</keyword>
<gene>
    <name evidence="8" type="ORF">GE061_009396</name>
</gene>
<dbReference type="GO" id="GO:0005811">
    <property type="term" value="C:lipid droplet"/>
    <property type="evidence" value="ECO:0007669"/>
    <property type="project" value="TreeGrafter"/>
</dbReference>
<dbReference type="InterPro" id="IPR042099">
    <property type="entry name" value="ANL_N_sf"/>
</dbReference>
<evidence type="ECO:0000256" key="4">
    <source>
        <dbReference type="ARBA" id="ARBA00022832"/>
    </source>
</evidence>
<keyword evidence="9" id="KW-1185">Reference proteome</keyword>
<comment type="caution">
    <text evidence="8">The sequence shown here is derived from an EMBL/GenBank/DDBJ whole genome shotgun (WGS) entry which is preliminary data.</text>
</comment>
<evidence type="ECO:0000313" key="8">
    <source>
        <dbReference type="EMBL" id="KAF6214653.1"/>
    </source>
</evidence>
<keyword evidence="4" id="KW-0276">Fatty acid metabolism</keyword>
<dbReference type="SUPFAM" id="SSF56801">
    <property type="entry name" value="Acetyl-CoA synthetase-like"/>
    <property type="match status" value="1"/>
</dbReference>
<evidence type="ECO:0000256" key="6">
    <source>
        <dbReference type="ARBA" id="ARBA00026121"/>
    </source>
</evidence>
<sequence length="237" mass="27142">MLISLLKCPVLYLVPRPVIRAPRVVVGVKNTPPPCRVIHFPINPSISLSVPASPFTNPTRKMENLWVDGAIGAIKTIAFVCDIITYPLYLVLQRPWEKKEGSRRLKAEIVHQDKKSITYKSKEKFSDPHLKMLAANIDTMEKVLNYVKEIHRNKNALGTREILAEEDEVQSNGRVFKKYLLGEYKWRDYGQVHTEAIQFGRGLRTLGYQPKNNVVIFAETRAEWMIAAHACFKQNIT</sequence>
<accession>A0A8S9Y0E7</accession>
<evidence type="ECO:0000256" key="2">
    <source>
        <dbReference type="ARBA" id="ARBA00022598"/>
    </source>
</evidence>
<evidence type="ECO:0000256" key="1">
    <source>
        <dbReference type="ARBA" id="ARBA00006432"/>
    </source>
</evidence>
<dbReference type="EC" id="6.2.1.3" evidence="6"/>
<reference evidence="8" key="1">
    <citation type="journal article" date="2021" name="Mol. Ecol. Resour.">
        <title>Apolygus lucorum genome provides insights into omnivorousness and mesophyll feeding.</title>
        <authorList>
            <person name="Liu Y."/>
            <person name="Liu H."/>
            <person name="Wang H."/>
            <person name="Huang T."/>
            <person name="Liu B."/>
            <person name="Yang B."/>
            <person name="Yin L."/>
            <person name="Li B."/>
            <person name="Zhang Y."/>
            <person name="Zhang S."/>
            <person name="Jiang F."/>
            <person name="Zhang X."/>
            <person name="Ren Y."/>
            <person name="Wang B."/>
            <person name="Wang S."/>
            <person name="Lu Y."/>
            <person name="Wu K."/>
            <person name="Fan W."/>
            <person name="Wang G."/>
        </authorList>
    </citation>
    <scope>NUCLEOTIDE SEQUENCE</scope>
    <source>
        <strain evidence="8">12Hb</strain>
    </source>
</reference>
<dbReference type="PANTHER" id="PTHR43272:SF83">
    <property type="entry name" value="ACYL-COA SYNTHETASE LONG-CHAIN, ISOFORM J"/>
    <property type="match status" value="1"/>
</dbReference>
<evidence type="ECO:0000313" key="9">
    <source>
        <dbReference type="Proteomes" id="UP000466442"/>
    </source>
</evidence>
<dbReference type="Gene3D" id="3.40.50.12780">
    <property type="entry name" value="N-terminal domain of ligase-like"/>
    <property type="match status" value="1"/>
</dbReference>
<evidence type="ECO:0000256" key="5">
    <source>
        <dbReference type="ARBA" id="ARBA00022840"/>
    </source>
</evidence>
<dbReference type="AlphaFoldDB" id="A0A8S9Y0E7"/>
<comment type="similarity">
    <text evidence="1">Belongs to the ATP-dependent AMP-binding enzyme family.</text>
</comment>
<dbReference type="InterPro" id="IPR000873">
    <property type="entry name" value="AMP-dep_synth/lig_dom"/>
</dbReference>
<dbReference type="OrthoDB" id="1700726at2759"/>
<dbReference type="EMBL" id="WIXP02000002">
    <property type="protein sequence ID" value="KAF6214653.1"/>
    <property type="molecule type" value="Genomic_DNA"/>
</dbReference>
<dbReference type="GO" id="GO:0030182">
    <property type="term" value="P:neuron differentiation"/>
    <property type="evidence" value="ECO:0007669"/>
    <property type="project" value="TreeGrafter"/>
</dbReference>
<keyword evidence="4" id="KW-0443">Lipid metabolism</keyword>
<dbReference type="Proteomes" id="UP000466442">
    <property type="component" value="Unassembled WGS sequence"/>
</dbReference>